<evidence type="ECO:0000256" key="2">
    <source>
        <dbReference type="ARBA" id="ARBA00022737"/>
    </source>
</evidence>
<evidence type="ECO:0000256" key="1">
    <source>
        <dbReference type="ARBA" id="ARBA00007626"/>
    </source>
</evidence>
<dbReference type="PANTHER" id="PTHR47447:SF28">
    <property type="entry name" value="PENTACOTRIPEPTIDE-REPEAT REGION OF PRORP DOMAIN-CONTAINING PROTEIN"/>
    <property type="match status" value="1"/>
</dbReference>
<dbReference type="Pfam" id="PF13812">
    <property type="entry name" value="PPR_3"/>
    <property type="match status" value="1"/>
</dbReference>
<dbReference type="AlphaFoldDB" id="A0A8J5IC57"/>
<gene>
    <name evidence="4" type="ORF">ZIOFF_006605</name>
</gene>
<feature type="repeat" description="PPR" evidence="3">
    <location>
        <begin position="175"/>
        <end position="209"/>
    </location>
</feature>
<evidence type="ECO:0000313" key="5">
    <source>
        <dbReference type="Proteomes" id="UP000734854"/>
    </source>
</evidence>
<keyword evidence="5" id="KW-1185">Reference proteome</keyword>
<dbReference type="PANTHER" id="PTHR47447">
    <property type="entry name" value="OS03G0856100 PROTEIN"/>
    <property type="match status" value="1"/>
</dbReference>
<feature type="repeat" description="PPR" evidence="3">
    <location>
        <begin position="386"/>
        <end position="420"/>
    </location>
</feature>
<feature type="repeat" description="PPR" evidence="3">
    <location>
        <begin position="244"/>
        <end position="278"/>
    </location>
</feature>
<feature type="repeat" description="PPR" evidence="3">
    <location>
        <begin position="279"/>
        <end position="313"/>
    </location>
</feature>
<proteinExistence type="inferred from homology"/>
<comment type="caution">
    <text evidence="4">The sequence shown here is derived from an EMBL/GenBank/DDBJ whole genome shotgun (WGS) entry which is preliminary data.</text>
</comment>
<keyword evidence="2" id="KW-0677">Repeat</keyword>
<accession>A0A8J5IC57</accession>
<organism evidence="4 5">
    <name type="scientific">Zingiber officinale</name>
    <name type="common">Ginger</name>
    <name type="synonym">Amomum zingiber</name>
    <dbReference type="NCBI Taxonomy" id="94328"/>
    <lineage>
        <taxon>Eukaryota</taxon>
        <taxon>Viridiplantae</taxon>
        <taxon>Streptophyta</taxon>
        <taxon>Embryophyta</taxon>
        <taxon>Tracheophyta</taxon>
        <taxon>Spermatophyta</taxon>
        <taxon>Magnoliopsida</taxon>
        <taxon>Liliopsida</taxon>
        <taxon>Zingiberales</taxon>
        <taxon>Zingiberaceae</taxon>
        <taxon>Zingiber</taxon>
    </lineage>
</organism>
<evidence type="ECO:0008006" key="6">
    <source>
        <dbReference type="Google" id="ProtNLM"/>
    </source>
</evidence>
<feature type="repeat" description="PPR" evidence="3">
    <location>
        <begin position="349"/>
        <end position="385"/>
    </location>
</feature>
<dbReference type="PROSITE" id="PS51375">
    <property type="entry name" value="PPR"/>
    <property type="match status" value="9"/>
</dbReference>
<name>A0A8J5IC57_ZINOF</name>
<feature type="repeat" description="PPR" evidence="3">
    <location>
        <begin position="456"/>
        <end position="490"/>
    </location>
</feature>
<dbReference type="NCBIfam" id="TIGR00756">
    <property type="entry name" value="PPR"/>
    <property type="match status" value="8"/>
</dbReference>
<protein>
    <recommendedName>
        <fullName evidence="6">Pentatricopeptide repeat-containing protein</fullName>
    </recommendedName>
</protein>
<feature type="repeat" description="PPR" evidence="3">
    <location>
        <begin position="140"/>
        <end position="174"/>
    </location>
</feature>
<dbReference type="InterPro" id="IPR002885">
    <property type="entry name" value="PPR_rpt"/>
</dbReference>
<dbReference type="Proteomes" id="UP000734854">
    <property type="component" value="Unassembled WGS sequence"/>
</dbReference>
<evidence type="ECO:0000256" key="3">
    <source>
        <dbReference type="PROSITE-ProRule" id="PRU00708"/>
    </source>
</evidence>
<dbReference type="Pfam" id="PF13041">
    <property type="entry name" value="PPR_2"/>
    <property type="match status" value="3"/>
</dbReference>
<dbReference type="OrthoDB" id="185373at2759"/>
<dbReference type="EMBL" id="JACMSC010000002">
    <property type="protein sequence ID" value="KAG6532755.1"/>
    <property type="molecule type" value="Genomic_DNA"/>
</dbReference>
<comment type="similarity">
    <text evidence="1">Belongs to the PPR family. P subfamily.</text>
</comment>
<feature type="repeat" description="PPR" evidence="3">
    <location>
        <begin position="421"/>
        <end position="455"/>
    </location>
</feature>
<feature type="repeat" description="PPR" evidence="3">
    <location>
        <begin position="314"/>
        <end position="348"/>
    </location>
</feature>
<reference evidence="4 5" key="1">
    <citation type="submission" date="2020-08" db="EMBL/GenBank/DDBJ databases">
        <title>Plant Genome Project.</title>
        <authorList>
            <person name="Zhang R.-G."/>
        </authorList>
    </citation>
    <scope>NUCLEOTIDE SEQUENCE [LARGE SCALE GENOMIC DNA]</scope>
    <source>
        <tissue evidence="4">Rhizome</tissue>
    </source>
</reference>
<sequence>MASLLKPKLPPFFLRRLLFDRRCSFTPSVAVDNATTTLPSVATPISAVKSQLLENLYTLIRDHRRANPSASPTPPPPDLTISSLSSSFSILSPSPPSPSLAAQLINRCAFLHHGAPFHQTLAFFNWWLAASSLPSAPSPSAAPFVAMINFCGKHHHFDIAWHLLDKMRALGIPIANQTFSILIRRYVRADLPDDATEALLRMPDYGCEPDATTFSSLLAVLSKKRQAAKAQSLFDAHKHRFPPDVVIYSTLVHAWCRAGKLDEAERVFAEMATSGISPNVYTYTAVIDAMCRAEQMPRANELLCQMIDAGCPPNTATFNSLMRAHVKARRPEQVLQVKNQMKQLGCEPDVITYNLLIESHCTKGQKNLDAALKLLNQMTARGCTPDCLSFNPMFRCILDLENINAAHRLYERMRELGSKPNTVTYNLLMELFSKENSMDMVQRMKKEMEKEGVEPNANTYSVLITAFCIKGHWKQAYVLMKEMLEEKCLKPAAPTYKTVMALLQRVGQLTKHEEIEGKMIEHGFITRPT</sequence>
<evidence type="ECO:0000313" key="4">
    <source>
        <dbReference type="EMBL" id="KAG6532755.1"/>
    </source>
</evidence>